<evidence type="ECO:0000313" key="2">
    <source>
        <dbReference type="EMBL" id="KKL97646.1"/>
    </source>
</evidence>
<dbReference type="EMBL" id="LAZR01018117">
    <property type="protein sequence ID" value="KKL97646.1"/>
    <property type="molecule type" value="Genomic_DNA"/>
</dbReference>
<keyword evidence="1" id="KW-0812">Transmembrane</keyword>
<name>A0A0F9H3S2_9ZZZZ</name>
<evidence type="ECO:0000256" key="1">
    <source>
        <dbReference type="SAM" id="Phobius"/>
    </source>
</evidence>
<reference evidence="2" key="1">
    <citation type="journal article" date="2015" name="Nature">
        <title>Complex archaea that bridge the gap between prokaryotes and eukaryotes.</title>
        <authorList>
            <person name="Spang A."/>
            <person name="Saw J.H."/>
            <person name="Jorgensen S.L."/>
            <person name="Zaremba-Niedzwiedzka K."/>
            <person name="Martijn J."/>
            <person name="Lind A.E."/>
            <person name="van Eijk R."/>
            <person name="Schleper C."/>
            <person name="Guy L."/>
            <person name="Ettema T.J."/>
        </authorList>
    </citation>
    <scope>NUCLEOTIDE SEQUENCE</scope>
</reference>
<dbReference type="AlphaFoldDB" id="A0A0F9H3S2"/>
<keyword evidence="1" id="KW-1133">Transmembrane helix</keyword>
<sequence>SLVGAQNPQSEMYIYTHLPPPSQVKILEVEDWDPTLGTWSRTSPTETGWVTTPNSLAANIRNGMPIRMTFDAIARPGDRFNGDKNLTNVKLSRIVHLNVNILDMFMMFQVTPWFPGSPIERKRLVNRRLTNAEHTNKFEDTEFRSGTNLTLDVSKWVFEPRDFRITSDASLGSHFLNLEYSQVLLANNKEAQPPTQTNIAVPILIIDRPRVTIHTATPESLFTNAEFPFTVEIISEDIDINDVKLEIIPPQDINFRGETLHTFTSIQKNVPISITSRIITPSQEINTQYNIPFQVIVTYTDDAGQENTDSKTVSLIMRPRTFMELTTDGGIWIGDFFIAPYVSLGTIIGIPAGAILSLAIRRKYYAVKPKKKRKKQSK</sequence>
<gene>
    <name evidence="2" type="ORF">LCGC14_1832410</name>
</gene>
<comment type="caution">
    <text evidence="2">The sequence shown here is derived from an EMBL/GenBank/DDBJ whole genome shotgun (WGS) entry which is preliminary data.</text>
</comment>
<proteinExistence type="predicted"/>
<protein>
    <submittedName>
        <fullName evidence="2">Uncharacterized protein</fullName>
    </submittedName>
</protein>
<accession>A0A0F9H3S2</accession>
<keyword evidence="1" id="KW-0472">Membrane</keyword>
<organism evidence="2">
    <name type="scientific">marine sediment metagenome</name>
    <dbReference type="NCBI Taxonomy" id="412755"/>
    <lineage>
        <taxon>unclassified sequences</taxon>
        <taxon>metagenomes</taxon>
        <taxon>ecological metagenomes</taxon>
    </lineage>
</organism>
<feature type="non-terminal residue" evidence="2">
    <location>
        <position position="1"/>
    </location>
</feature>
<feature type="transmembrane region" description="Helical" evidence="1">
    <location>
        <begin position="338"/>
        <end position="360"/>
    </location>
</feature>